<dbReference type="Pfam" id="PF25019">
    <property type="entry name" value="LRR_R13L1-DRL21"/>
    <property type="match status" value="1"/>
</dbReference>
<organism evidence="10 11">
    <name type="scientific">Theobroma cacao</name>
    <name type="common">Cacao</name>
    <name type="synonym">Cocoa</name>
    <dbReference type="NCBI Taxonomy" id="3641"/>
    <lineage>
        <taxon>Eukaryota</taxon>
        <taxon>Viridiplantae</taxon>
        <taxon>Streptophyta</taxon>
        <taxon>Embryophyta</taxon>
        <taxon>Tracheophyta</taxon>
        <taxon>Spermatophyta</taxon>
        <taxon>Magnoliopsida</taxon>
        <taxon>eudicotyledons</taxon>
        <taxon>Gunneridae</taxon>
        <taxon>Pentapetalae</taxon>
        <taxon>rosids</taxon>
        <taxon>malvids</taxon>
        <taxon>Malvales</taxon>
        <taxon>Malvaceae</taxon>
        <taxon>Byttnerioideae</taxon>
        <taxon>Theobroma</taxon>
    </lineage>
</organism>
<dbReference type="PANTHER" id="PTHR36766">
    <property type="entry name" value="PLANT BROAD-SPECTRUM MILDEW RESISTANCE PROTEIN RPW8"/>
    <property type="match status" value="1"/>
</dbReference>
<evidence type="ECO:0000256" key="3">
    <source>
        <dbReference type="ARBA" id="ARBA00022741"/>
    </source>
</evidence>
<evidence type="ECO:0000313" key="10">
    <source>
        <dbReference type="Proteomes" id="UP000694886"/>
    </source>
</evidence>
<evidence type="ECO:0000259" key="9">
    <source>
        <dbReference type="Pfam" id="PF25019"/>
    </source>
</evidence>
<dbReference type="RefSeq" id="XP_017984222.1">
    <property type="nucleotide sequence ID" value="XM_018128733.1"/>
</dbReference>
<feature type="domain" description="R13L1/DRL21-like LRR repeat region" evidence="9">
    <location>
        <begin position="684"/>
        <end position="810"/>
    </location>
</feature>
<dbReference type="Pfam" id="PF18052">
    <property type="entry name" value="Rx_N"/>
    <property type="match status" value="1"/>
</dbReference>
<keyword evidence="1" id="KW-0433">Leucine-rich repeat</keyword>
<name>A0AB32X2K5_THECC</name>
<feature type="domain" description="NB-ARC" evidence="6">
    <location>
        <begin position="189"/>
        <end position="345"/>
    </location>
</feature>
<dbReference type="SUPFAM" id="SSF52047">
    <property type="entry name" value="RNI-like"/>
    <property type="match status" value="1"/>
</dbReference>
<evidence type="ECO:0000256" key="4">
    <source>
        <dbReference type="ARBA" id="ARBA00022821"/>
    </source>
</evidence>
<dbReference type="Pfam" id="PF00931">
    <property type="entry name" value="NB-ARC"/>
    <property type="match status" value="1"/>
</dbReference>
<gene>
    <name evidence="11" type="primary">LOC108660476</name>
</gene>
<evidence type="ECO:0000256" key="2">
    <source>
        <dbReference type="ARBA" id="ARBA00022737"/>
    </source>
</evidence>
<dbReference type="GeneID" id="108660476"/>
<dbReference type="FunFam" id="1.10.10.10:FF:000322">
    <property type="entry name" value="Probable disease resistance protein At1g63360"/>
    <property type="match status" value="1"/>
</dbReference>
<keyword evidence="2" id="KW-0677">Repeat</keyword>
<dbReference type="GO" id="GO:0005524">
    <property type="term" value="F:ATP binding"/>
    <property type="evidence" value="ECO:0007669"/>
    <property type="project" value="UniProtKB-KW"/>
</dbReference>
<accession>A0AB32X2K5</accession>
<dbReference type="SUPFAM" id="SSF52540">
    <property type="entry name" value="P-loop containing nucleoside triphosphate hydrolases"/>
    <property type="match status" value="1"/>
</dbReference>
<dbReference type="SUPFAM" id="SSF52058">
    <property type="entry name" value="L domain-like"/>
    <property type="match status" value="1"/>
</dbReference>
<dbReference type="InterPro" id="IPR002182">
    <property type="entry name" value="NB-ARC"/>
</dbReference>
<dbReference type="PANTHER" id="PTHR36766:SF40">
    <property type="entry name" value="DISEASE RESISTANCE PROTEIN RGA3"/>
    <property type="match status" value="1"/>
</dbReference>
<dbReference type="InterPro" id="IPR036388">
    <property type="entry name" value="WH-like_DNA-bd_sf"/>
</dbReference>
<dbReference type="PRINTS" id="PR00364">
    <property type="entry name" value="DISEASERSIST"/>
</dbReference>
<dbReference type="FunFam" id="3.40.50.300:FF:001091">
    <property type="entry name" value="Probable disease resistance protein At1g61300"/>
    <property type="match status" value="1"/>
</dbReference>
<dbReference type="Gene3D" id="1.10.10.10">
    <property type="entry name" value="Winged helix-like DNA-binding domain superfamily/Winged helix DNA-binding domain"/>
    <property type="match status" value="1"/>
</dbReference>
<dbReference type="KEGG" id="tcc:108660476"/>
<evidence type="ECO:0000259" key="8">
    <source>
        <dbReference type="Pfam" id="PF23559"/>
    </source>
</evidence>
<dbReference type="InterPro" id="IPR056789">
    <property type="entry name" value="LRR_R13L1-DRL21"/>
</dbReference>
<dbReference type="Pfam" id="PF23559">
    <property type="entry name" value="WHD_DRP"/>
    <property type="match status" value="1"/>
</dbReference>
<dbReference type="InterPro" id="IPR058922">
    <property type="entry name" value="WHD_DRP"/>
</dbReference>
<keyword evidence="5" id="KW-0067">ATP-binding</keyword>
<dbReference type="InterPro" id="IPR032675">
    <property type="entry name" value="LRR_dom_sf"/>
</dbReference>
<reference evidence="10" key="1">
    <citation type="journal article" date="1997" name="Nucleic Acids Res.">
        <title>tRNAscan-SE: a program for improved detection of transfer RNA genes in genomic sequence.</title>
        <authorList>
            <person name="Lowe T.M."/>
            <person name="Eddy S.R."/>
        </authorList>
    </citation>
    <scope>NUCLEOTIDE SEQUENCE [LARGE SCALE GENOMIC DNA]</scope>
    <source>
        <strain evidence="10">r\B97-61/B2</strain>
    </source>
</reference>
<evidence type="ECO:0000256" key="5">
    <source>
        <dbReference type="ARBA" id="ARBA00022840"/>
    </source>
</evidence>
<proteinExistence type="predicted"/>
<evidence type="ECO:0000259" key="7">
    <source>
        <dbReference type="Pfam" id="PF18052"/>
    </source>
</evidence>
<dbReference type="InterPro" id="IPR041118">
    <property type="entry name" value="Rx_N"/>
</dbReference>
<reference evidence="11" key="2">
    <citation type="submission" date="2025-08" db="UniProtKB">
        <authorList>
            <consortium name="RefSeq"/>
        </authorList>
    </citation>
    <scope>IDENTIFICATION</scope>
</reference>
<keyword evidence="3" id="KW-0547">Nucleotide-binding</keyword>
<feature type="domain" description="Disease resistance protein winged helix" evidence="8">
    <location>
        <begin position="426"/>
        <end position="494"/>
    </location>
</feature>
<dbReference type="AlphaFoldDB" id="A0AB32X2K5"/>
<dbReference type="InterPro" id="IPR027417">
    <property type="entry name" value="P-loop_NTPase"/>
</dbReference>
<dbReference type="Gene3D" id="1.10.8.430">
    <property type="entry name" value="Helical domain of apoptotic protease-activating factors"/>
    <property type="match status" value="1"/>
</dbReference>
<evidence type="ECO:0000313" key="11">
    <source>
        <dbReference type="RefSeq" id="XP_017984222.1"/>
    </source>
</evidence>
<evidence type="ECO:0000256" key="1">
    <source>
        <dbReference type="ARBA" id="ARBA00022614"/>
    </source>
</evidence>
<dbReference type="Gene3D" id="3.80.10.10">
    <property type="entry name" value="Ribonuclease Inhibitor"/>
    <property type="match status" value="2"/>
</dbReference>
<dbReference type="Gene3D" id="3.40.50.300">
    <property type="entry name" value="P-loop containing nucleotide triphosphate hydrolases"/>
    <property type="match status" value="1"/>
</dbReference>
<evidence type="ECO:0000259" key="6">
    <source>
        <dbReference type="Pfam" id="PF00931"/>
    </source>
</evidence>
<dbReference type="Gene3D" id="1.20.5.4130">
    <property type="match status" value="1"/>
</dbReference>
<protein>
    <submittedName>
        <fullName evidence="11">Disease resistance RPP13-like protein 1</fullName>
    </submittedName>
</protein>
<dbReference type="Gramene" id="Tc10v2_t006600.1">
    <property type="protein sequence ID" value="Tc10v2_p006600.1"/>
    <property type="gene ID" value="Tc10v2_g006600"/>
</dbReference>
<dbReference type="GO" id="GO:0051707">
    <property type="term" value="P:response to other organism"/>
    <property type="evidence" value="ECO:0007669"/>
    <property type="project" value="UniProtKB-ARBA"/>
</dbReference>
<dbReference type="GO" id="GO:0043531">
    <property type="term" value="F:ADP binding"/>
    <property type="evidence" value="ECO:0007669"/>
    <property type="project" value="InterPro"/>
</dbReference>
<sequence length="1028" mass="117178">MALVGEAFLTASIELLVERIASPDVLNLFKGKKLEDGLLKKLKPALMSVKAVLDDAENKQITNPNVRSWIDELKDAVYDAEDLLDEIATEALRSRLESEDQTSIAKQVRSLFSSLNPFNSGMGSKLEEILETLERLVNQKDILGLKESRGEKSIQRPPATSLVDESGVYGRHDEKEVIMELLNPEYASANQIDVIPIVGMGGVGKTTLAQLIYNDKRVAEWFDVKAWVCVSEEFDALRVTKTILEEITSNGDASQNLNQLQLKLKEKLLGKKFLFVLDDVWNEKYVDWEELRSPFNSGAKNSKIVVTTRGENVASIVRTVPTYHLNILSDEDCWLLFAKHAFANTSPSMHPDLKEIGEAIAKRCKGLPLAAKTLGGLLRCRTDVEDWNKVLTSSLWDITDDILPALRLSYYYLPSHLKRCFAYCSIFPKDYEFRKEELIRLWMAEDLLAYSREVVNMEDWGNEYFKDLTSRSFFQQLSGNKPCFVMHDLISDLAKSVSGEFICRLDGDDRLSCQISKKTRYFSNIQEEFDVLQKFEALPKAKGLHTFLTLKSRSGHCYVTNVIMDDLIVKFRSLRVLSLAHYHNINELSEEIRKLKQLRYLDLSETSIERLLNFLTTLYNLQTLLLFQCAKLVELPEDMGRLINMHHLDIRGTKLVRMPPGMDKLKDLRTLTDFVLGEQKGSSISELGKLKNLRGRLAISNLQNVVCQKDAKDANLKEKINLRELELKWSEDCHTNDDSKHDREILEQLEPHTNLEHLAIEFYRGTRFPEWVGHFSFSNLVSLHLRGCKFCLFWPPLGRLSSLKSLSISGFSEVVTVDDEFYGQGDASSKPFGSLEILSFTDMSEWEEWFCLNDGAFRLLQELYIKDCPKLTKSLPKHLPSLLKLTIKRCGKLGALLPRALSMSQLDLEECDALQLQPLPCGLRNLTMSCLNINDSHINDSILEQMVRHSTHLERLEIFDCDGLKSLPEGSLPTTLKELQIIHCNALDFSKILLCTSLERLNISYLSNHPLESFSIESLPKLNSLQIW</sequence>
<feature type="domain" description="Disease resistance N-terminal" evidence="7">
    <location>
        <begin position="35"/>
        <end position="100"/>
    </location>
</feature>
<dbReference type="InterPro" id="IPR042197">
    <property type="entry name" value="Apaf_helical"/>
</dbReference>
<dbReference type="Proteomes" id="UP000694886">
    <property type="component" value="Chromosome 10"/>
</dbReference>
<dbReference type="GO" id="GO:0006952">
    <property type="term" value="P:defense response"/>
    <property type="evidence" value="ECO:0007669"/>
    <property type="project" value="UniProtKB-KW"/>
</dbReference>
<keyword evidence="4" id="KW-0611">Plant defense</keyword>